<dbReference type="Pfam" id="PF03466">
    <property type="entry name" value="LysR_substrate"/>
    <property type="match status" value="1"/>
</dbReference>
<dbReference type="PRINTS" id="PR00039">
    <property type="entry name" value="HTHLYSR"/>
</dbReference>
<dbReference type="GO" id="GO:0043565">
    <property type="term" value="F:sequence-specific DNA binding"/>
    <property type="evidence" value="ECO:0007669"/>
    <property type="project" value="TreeGrafter"/>
</dbReference>
<dbReference type="STRING" id="1292034.OR37_02963"/>
<dbReference type="SUPFAM" id="SSF53850">
    <property type="entry name" value="Periplasmic binding protein-like II"/>
    <property type="match status" value="1"/>
</dbReference>
<dbReference type="InterPro" id="IPR000847">
    <property type="entry name" value="LysR_HTH_N"/>
</dbReference>
<keyword evidence="3" id="KW-0238">DNA-binding</keyword>
<dbReference type="AlphaFoldDB" id="R0EIW8"/>
<dbReference type="PATRIC" id="fig|1292034.3.peg.2944"/>
<dbReference type="InterPro" id="IPR036390">
    <property type="entry name" value="WH_DNA-bd_sf"/>
</dbReference>
<dbReference type="Pfam" id="PF00126">
    <property type="entry name" value="HTH_1"/>
    <property type="match status" value="1"/>
</dbReference>
<dbReference type="InterPro" id="IPR005119">
    <property type="entry name" value="LysR_subst-bd"/>
</dbReference>
<dbReference type="GO" id="GO:0003700">
    <property type="term" value="F:DNA-binding transcription factor activity"/>
    <property type="evidence" value="ECO:0007669"/>
    <property type="project" value="InterPro"/>
</dbReference>
<dbReference type="PANTHER" id="PTHR30537:SF70">
    <property type="entry name" value="HTH-TYPE TRANSCRIPTIONAL ACTIVATOR AMPR"/>
    <property type="match status" value="1"/>
</dbReference>
<dbReference type="GO" id="GO:0006351">
    <property type="term" value="P:DNA-templated transcription"/>
    <property type="evidence" value="ECO:0007669"/>
    <property type="project" value="TreeGrafter"/>
</dbReference>
<protein>
    <submittedName>
        <fullName evidence="7">Transcriptional regulator</fullName>
    </submittedName>
</protein>
<evidence type="ECO:0000313" key="7">
    <source>
        <dbReference type="EMBL" id="ENZ81102.1"/>
    </source>
</evidence>
<comment type="similarity">
    <text evidence="1">Belongs to the LysR transcriptional regulatory family.</text>
</comment>
<keyword evidence="2" id="KW-0805">Transcription regulation</keyword>
<dbReference type="FunFam" id="1.10.10.10:FF:000038">
    <property type="entry name" value="Glycine cleavage system transcriptional activator"/>
    <property type="match status" value="1"/>
</dbReference>
<keyword evidence="8" id="KW-1185">Reference proteome</keyword>
<comment type="caution">
    <text evidence="7">The sequence shown here is derived from an EMBL/GenBank/DDBJ whole genome shotgun (WGS) entry which is preliminary data.</text>
</comment>
<keyword evidence="5" id="KW-0804">Transcription</keyword>
<accession>R0EIW8</accession>
<name>R0EIW8_CAUVI</name>
<reference evidence="7 8" key="1">
    <citation type="journal article" date="2013" name="Genome Announc.">
        <title>Draft Genome Sequence for Caulobacter sp. Strain OR37, a Bacterium Tolerant to Heavy Metals.</title>
        <authorList>
            <person name="Utturkar S.M."/>
            <person name="Bollmann A."/>
            <person name="Brzoska R.M."/>
            <person name="Klingeman D.M."/>
            <person name="Epstein S.E."/>
            <person name="Palumbo A.V."/>
            <person name="Brown S.D."/>
        </authorList>
    </citation>
    <scope>NUCLEOTIDE SEQUENCE [LARGE SCALE GENOMIC DNA]</scope>
    <source>
        <strain evidence="7 8">OR37</strain>
    </source>
</reference>
<dbReference type="InterPro" id="IPR036388">
    <property type="entry name" value="WH-like_DNA-bd_sf"/>
</dbReference>
<dbReference type="SUPFAM" id="SSF46785">
    <property type="entry name" value="Winged helix' DNA-binding domain"/>
    <property type="match status" value="1"/>
</dbReference>
<organism evidence="7 8">
    <name type="scientific">Caulobacter vibrioides OR37</name>
    <dbReference type="NCBI Taxonomy" id="1292034"/>
    <lineage>
        <taxon>Bacteria</taxon>
        <taxon>Pseudomonadati</taxon>
        <taxon>Pseudomonadota</taxon>
        <taxon>Alphaproteobacteria</taxon>
        <taxon>Caulobacterales</taxon>
        <taxon>Caulobacteraceae</taxon>
        <taxon>Caulobacter</taxon>
    </lineage>
</organism>
<dbReference type="Proteomes" id="UP000013063">
    <property type="component" value="Unassembled WGS sequence"/>
</dbReference>
<dbReference type="PROSITE" id="PS50931">
    <property type="entry name" value="HTH_LYSR"/>
    <property type="match status" value="1"/>
</dbReference>
<dbReference type="Gene3D" id="1.10.10.10">
    <property type="entry name" value="Winged helix-like DNA-binding domain superfamily/Winged helix DNA-binding domain"/>
    <property type="match status" value="1"/>
</dbReference>
<evidence type="ECO:0000256" key="2">
    <source>
        <dbReference type="ARBA" id="ARBA00023015"/>
    </source>
</evidence>
<evidence type="ECO:0000256" key="1">
    <source>
        <dbReference type="ARBA" id="ARBA00009437"/>
    </source>
</evidence>
<keyword evidence="4" id="KW-0010">Activator</keyword>
<evidence type="ECO:0000256" key="3">
    <source>
        <dbReference type="ARBA" id="ARBA00023125"/>
    </source>
</evidence>
<feature type="domain" description="HTH lysR-type" evidence="6">
    <location>
        <begin position="6"/>
        <end position="63"/>
    </location>
</feature>
<dbReference type="PANTHER" id="PTHR30537">
    <property type="entry name" value="HTH-TYPE TRANSCRIPTIONAL REGULATOR"/>
    <property type="match status" value="1"/>
</dbReference>
<dbReference type="eggNOG" id="COG0583">
    <property type="taxonomic scope" value="Bacteria"/>
</dbReference>
<dbReference type="Gene3D" id="3.40.190.10">
    <property type="entry name" value="Periplasmic binding protein-like II"/>
    <property type="match status" value="2"/>
</dbReference>
<sequence length="304" mass="33219">MSRAQLPLNALRAFEASARHLSFTRAAIELCVTQAAVSHQVKGLEARLGAPLFRRLPRGLALTDEGLALLPSVRESFDVLGDVLARFEGGRVMEVLSVGVVGTFAVGWLLPRLPRFRAAHPFVDLRLFTNNNRTDLAGEGLDCAVRFGDGAWHGTEAAPLFEAPMSPLCAPAIAERLEEPATLFRETLLRSYRAADWPDWFAAAGLSPPPIRGPVFDSSWVMVEAAMQGMGVALAPPMMFARDLQQGRLVRPFAAEVSAGRYWLTWLKSKAPSPALRAFQDWLSEVANEENFSRNQSPAAALAR</sequence>
<evidence type="ECO:0000259" key="6">
    <source>
        <dbReference type="PROSITE" id="PS50931"/>
    </source>
</evidence>
<dbReference type="RefSeq" id="WP_004621472.1">
    <property type="nucleotide sequence ID" value="NZ_APMP01000021.1"/>
</dbReference>
<proteinExistence type="inferred from homology"/>
<evidence type="ECO:0000256" key="4">
    <source>
        <dbReference type="ARBA" id="ARBA00023159"/>
    </source>
</evidence>
<dbReference type="InterPro" id="IPR058163">
    <property type="entry name" value="LysR-type_TF_proteobact-type"/>
</dbReference>
<evidence type="ECO:0000313" key="8">
    <source>
        <dbReference type="Proteomes" id="UP000013063"/>
    </source>
</evidence>
<dbReference type="OrthoDB" id="9813056at2"/>
<dbReference type="EMBL" id="APMP01000021">
    <property type="protein sequence ID" value="ENZ81102.1"/>
    <property type="molecule type" value="Genomic_DNA"/>
</dbReference>
<evidence type="ECO:0000256" key="5">
    <source>
        <dbReference type="ARBA" id="ARBA00023163"/>
    </source>
</evidence>
<gene>
    <name evidence="7" type="ORF">OR37_02963</name>
</gene>